<dbReference type="AlphaFoldDB" id="A0AAV7UFC3"/>
<accession>A0AAV7UFC3</accession>
<feature type="compositionally biased region" description="Low complexity" evidence="1">
    <location>
        <begin position="20"/>
        <end position="32"/>
    </location>
</feature>
<name>A0AAV7UFC3_PLEWA</name>
<proteinExistence type="predicted"/>
<evidence type="ECO:0000313" key="2">
    <source>
        <dbReference type="EMBL" id="KAJ1186377.1"/>
    </source>
</evidence>
<dbReference type="EMBL" id="JANPWB010000005">
    <property type="protein sequence ID" value="KAJ1186377.1"/>
    <property type="molecule type" value="Genomic_DNA"/>
</dbReference>
<sequence length="221" mass="23808">MPEVVSHTTRQIRVGKRLLPASSRRPPSARASTGVTTARAGSAQPRQARRVYCRNSQAHAIHDNRRHGDAGYGGSASRCDAAPAGVPSRQEEMASGPGPHGPSHPGKERGPCGPALVSLPARNNWRIAGGRTRTQAAQEAHSLCRSDSHMDFAPVSHRVSFYIRGYGRHVVVEDTIDYKQLALAESTPGQRKDLCGFNGGRAKPSQRQGPGRAVLDQRQTQ</sequence>
<protein>
    <submittedName>
        <fullName evidence="2">Uncharacterized protein</fullName>
    </submittedName>
</protein>
<dbReference type="Proteomes" id="UP001066276">
    <property type="component" value="Chromosome 3_1"/>
</dbReference>
<feature type="region of interest" description="Disordered" evidence="1">
    <location>
        <begin position="20"/>
        <end position="49"/>
    </location>
</feature>
<keyword evidence="3" id="KW-1185">Reference proteome</keyword>
<feature type="region of interest" description="Disordered" evidence="1">
    <location>
        <begin position="190"/>
        <end position="221"/>
    </location>
</feature>
<gene>
    <name evidence="2" type="ORF">NDU88_003159</name>
</gene>
<comment type="caution">
    <text evidence="2">The sequence shown here is derived from an EMBL/GenBank/DDBJ whole genome shotgun (WGS) entry which is preliminary data.</text>
</comment>
<feature type="compositionally biased region" description="Low complexity" evidence="1">
    <location>
        <begin position="95"/>
        <end position="104"/>
    </location>
</feature>
<evidence type="ECO:0000313" key="3">
    <source>
        <dbReference type="Proteomes" id="UP001066276"/>
    </source>
</evidence>
<reference evidence="2" key="1">
    <citation type="journal article" date="2022" name="bioRxiv">
        <title>Sequencing and chromosome-scale assembly of the giantPleurodeles waltlgenome.</title>
        <authorList>
            <person name="Brown T."/>
            <person name="Elewa A."/>
            <person name="Iarovenko S."/>
            <person name="Subramanian E."/>
            <person name="Araus A.J."/>
            <person name="Petzold A."/>
            <person name="Susuki M."/>
            <person name="Suzuki K.-i.T."/>
            <person name="Hayashi T."/>
            <person name="Toyoda A."/>
            <person name="Oliveira C."/>
            <person name="Osipova E."/>
            <person name="Leigh N.D."/>
            <person name="Simon A."/>
            <person name="Yun M.H."/>
        </authorList>
    </citation>
    <scope>NUCLEOTIDE SEQUENCE</scope>
    <source>
        <strain evidence="2">20211129_DDA</strain>
        <tissue evidence="2">Liver</tissue>
    </source>
</reference>
<feature type="region of interest" description="Disordered" evidence="1">
    <location>
        <begin position="63"/>
        <end position="114"/>
    </location>
</feature>
<evidence type="ECO:0000256" key="1">
    <source>
        <dbReference type="SAM" id="MobiDB-lite"/>
    </source>
</evidence>
<organism evidence="2 3">
    <name type="scientific">Pleurodeles waltl</name>
    <name type="common">Iberian ribbed newt</name>
    <dbReference type="NCBI Taxonomy" id="8319"/>
    <lineage>
        <taxon>Eukaryota</taxon>
        <taxon>Metazoa</taxon>
        <taxon>Chordata</taxon>
        <taxon>Craniata</taxon>
        <taxon>Vertebrata</taxon>
        <taxon>Euteleostomi</taxon>
        <taxon>Amphibia</taxon>
        <taxon>Batrachia</taxon>
        <taxon>Caudata</taxon>
        <taxon>Salamandroidea</taxon>
        <taxon>Salamandridae</taxon>
        <taxon>Pleurodelinae</taxon>
        <taxon>Pleurodeles</taxon>
    </lineage>
</organism>